<dbReference type="Proteomes" id="UP000435187">
    <property type="component" value="Unassembled WGS sequence"/>
</dbReference>
<evidence type="ECO:0000259" key="4">
    <source>
        <dbReference type="PROSITE" id="PS51118"/>
    </source>
</evidence>
<feature type="domain" description="HTH hxlR-type" evidence="4">
    <location>
        <begin position="15"/>
        <end position="110"/>
    </location>
</feature>
<protein>
    <submittedName>
        <fullName evidence="5">ArsR family transcriptional regulator</fullName>
    </submittedName>
</protein>
<evidence type="ECO:0000313" key="5">
    <source>
        <dbReference type="EMBL" id="MRI65874.1"/>
    </source>
</evidence>
<dbReference type="GO" id="GO:0003677">
    <property type="term" value="F:DNA binding"/>
    <property type="evidence" value="ECO:0007669"/>
    <property type="project" value="UniProtKB-KW"/>
</dbReference>
<gene>
    <name evidence="5" type="ORF">GH885_05880</name>
</gene>
<dbReference type="InterPro" id="IPR002577">
    <property type="entry name" value="HTH_HxlR"/>
</dbReference>
<dbReference type="PANTHER" id="PTHR33204">
    <property type="entry name" value="TRANSCRIPTIONAL REGULATOR, MARR FAMILY"/>
    <property type="match status" value="1"/>
</dbReference>
<dbReference type="SUPFAM" id="SSF46785">
    <property type="entry name" value="Winged helix' DNA-binding domain"/>
    <property type="match status" value="1"/>
</dbReference>
<dbReference type="InterPro" id="IPR011991">
    <property type="entry name" value="ArsR-like_HTH"/>
</dbReference>
<sequence>MCAEEENIQIDWEKCPIHNTLEAIRGKWDYKIILSLNQGSKRFGELLESLQGISAKTLTYSLKKLEKKNIIEKNVYLVVPAHVEYTLSNKGMALKNVFHEMRKWGRTWEK</sequence>
<dbReference type="EMBL" id="WJEE01000009">
    <property type="protein sequence ID" value="MRI65874.1"/>
    <property type="molecule type" value="Genomic_DNA"/>
</dbReference>
<name>A0A6N7QWH0_9BACI</name>
<dbReference type="InterPro" id="IPR036390">
    <property type="entry name" value="WH_DNA-bd_sf"/>
</dbReference>
<reference evidence="5 6" key="1">
    <citation type="submission" date="2019-10" db="EMBL/GenBank/DDBJ databases">
        <title>Gracilibacillus salitolerans sp. nov., a moderate halophile isolated from a saline soil in northwest China.</title>
        <authorList>
            <person name="Gan L."/>
        </authorList>
    </citation>
    <scope>NUCLEOTIDE SEQUENCE [LARGE SCALE GENOMIC DNA]</scope>
    <source>
        <strain evidence="5 6">TP2-8</strain>
    </source>
</reference>
<proteinExistence type="predicted"/>
<dbReference type="AlphaFoldDB" id="A0A6N7QWH0"/>
<evidence type="ECO:0000313" key="6">
    <source>
        <dbReference type="Proteomes" id="UP000435187"/>
    </source>
</evidence>
<dbReference type="CDD" id="cd00090">
    <property type="entry name" value="HTH_ARSR"/>
    <property type="match status" value="1"/>
</dbReference>
<dbReference type="Gene3D" id="1.10.10.10">
    <property type="entry name" value="Winged helix-like DNA-binding domain superfamily/Winged helix DNA-binding domain"/>
    <property type="match status" value="1"/>
</dbReference>
<dbReference type="Pfam" id="PF01638">
    <property type="entry name" value="HxlR"/>
    <property type="match status" value="1"/>
</dbReference>
<dbReference type="PANTHER" id="PTHR33204:SF18">
    <property type="entry name" value="TRANSCRIPTIONAL REGULATORY PROTEIN"/>
    <property type="match status" value="1"/>
</dbReference>
<keyword evidence="3" id="KW-0804">Transcription</keyword>
<evidence type="ECO:0000256" key="2">
    <source>
        <dbReference type="ARBA" id="ARBA00023125"/>
    </source>
</evidence>
<accession>A0A6N7QWH0</accession>
<evidence type="ECO:0000256" key="3">
    <source>
        <dbReference type="ARBA" id="ARBA00023163"/>
    </source>
</evidence>
<keyword evidence="6" id="KW-1185">Reference proteome</keyword>
<dbReference type="InterPro" id="IPR036388">
    <property type="entry name" value="WH-like_DNA-bd_sf"/>
</dbReference>
<keyword evidence="2" id="KW-0238">DNA-binding</keyword>
<dbReference type="RefSeq" id="WP_153834649.1">
    <property type="nucleotide sequence ID" value="NZ_JBHUMW010000018.1"/>
</dbReference>
<organism evidence="5 6">
    <name type="scientific">Gracilibacillus thailandensis</name>
    <dbReference type="NCBI Taxonomy" id="563735"/>
    <lineage>
        <taxon>Bacteria</taxon>
        <taxon>Bacillati</taxon>
        <taxon>Bacillota</taxon>
        <taxon>Bacilli</taxon>
        <taxon>Bacillales</taxon>
        <taxon>Bacillaceae</taxon>
        <taxon>Gracilibacillus</taxon>
    </lineage>
</organism>
<comment type="caution">
    <text evidence="5">The sequence shown here is derived from an EMBL/GenBank/DDBJ whole genome shotgun (WGS) entry which is preliminary data.</text>
</comment>
<dbReference type="PROSITE" id="PS51118">
    <property type="entry name" value="HTH_HXLR"/>
    <property type="match status" value="1"/>
</dbReference>
<evidence type="ECO:0000256" key="1">
    <source>
        <dbReference type="ARBA" id="ARBA00023015"/>
    </source>
</evidence>
<keyword evidence="1" id="KW-0805">Transcription regulation</keyword>